<dbReference type="Proteomes" id="UP001162131">
    <property type="component" value="Unassembled WGS sequence"/>
</dbReference>
<keyword evidence="1" id="KW-1133">Transmembrane helix</keyword>
<feature type="transmembrane region" description="Helical" evidence="1">
    <location>
        <begin position="60"/>
        <end position="84"/>
    </location>
</feature>
<gene>
    <name evidence="2" type="ORF">BSTOLATCC_MIC37804</name>
</gene>
<evidence type="ECO:0000256" key="1">
    <source>
        <dbReference type="SAM" id="Phobius"/>
    </source>
</evidence>
<comment type="caution">
    <text evidence="2">The sequence shown here is derived from an EMBL/GenBank/DDBJ whole genome shotgun (WGS) entry which is preliminary data.</text>
</comment>
<keyword evidence="3" id="KW-1185">Reference proteome</keyword>
<protein>
    <submittedName>
        <fullName evidence="2">Uncharacterized protein</fullName>
    </submittedName>
</protein>
<evidence type="ECO:0000313" key="3">
    <source>
        <dbReference type="Proteomes" id="UP001162131"/>
    </source>
</evidence>
<keyword evidence="1" id="KW-0812">Transmembrane</keyword>
<keyword evidence="1" id="KW-0472">Membrane</keyword>
<accession>A0AAU9JFM5</accession>
<dbReference type="EMBL" id="CAJZBQ010000037">
    <property type="protein sequence ID" value="CAG9325058.1"/>
    <property type="molecule type" value="Genomic_DNA"/>
</dbReference>
<dbReference type="AlphaFoldDB" id="A0AAU9JFM5"/>
<name>A0AAU9JFM5_9CILI</name>
<reference evidence="2" key="1">
    <citation type="submission" date="2021-09" db="EMBL/GenBank/DDBJ databases">
        <authorList>
            <consortium name="AG Swart"/>
            <person name="Singh M."/>
            <person name="Singh A."/>
            <person name="Seah K."/>
            <person name="Emmerich C."/>
        </authorList>
    </citation>
    <scope>NUCLEOTIDE SEQUENCE</scope>
    <source>
        <strain evidence="2">ATCC30299</strain>
    </source>
</reference>
<proteinExistence type="predicted"/>
<evidence type="ECO:0000313" key="2">
    <source>
        <dbReference type="EMBL" id="CAG9325058.1"/>
    </source>
</evidence>
<organism evidence="2 3">
    <name type="scientific">Blepharisma stoltei</name>
    <dbReference type="NCBI Taxonomy" id="1481888"/>
    <lineage>
        <taxon>Eukaryota</taxon>
        <taxon>Sar</taxon>
        <taxon>Alveolata</taxon>
        <taxon>Ciliophora</taxon>
        <taxon>Postciliodesmatophora</taxon>
        <taxon>Heterotrichea</taxon>
        <taxon>Heterotrichida</taxon>
        <taxon>Blepharismidae</taxon>
        <taxon>Blepharisma</taxon>
    </lineage>
</organism>
<sequence length="141" mass="15663">MIAPRTTKDKIQAQTPIVIVSDCLVQSFTEDSQRALHSSKQLDFEPKLLHLLAHFASQSVLFALIPFKLIGVITLISLCPWATLTPKIPKAIMSLILSPFASPTIRGWLSNDFHPPLAFPFPDLMVIKIGESNPCPFERAK</sequence>